<dbReference type="Pfam" id="PF21840">
    <property type="entry name" value="DUF6899"/>
    <property type="match status" value="1"/>
</dbReference>
<dbReference type="EMBL" id="LR797042">
    <property type="protein sequence ID" value="CAB4183372.1"/>
    <property type="molecule type" value="Genomic_DNA"/>
</dbReference>
<dbReference type="EMBL" id="LR798385">
    <property type="protein sequence ID" value="CAB5228441.1"/>
    <property type="molecule type" value="Genomic_DNA"/>
</dbReference>
<dbReference type="EMBL" id="LR797278">
    <property type="protein sequence ID" value="CAB4199210.1"/>
    <property type="molecule type" value="Genomic_DNA"/>
</dbReference>
<protein>
    <submittedName>
        <fullName evidence="3">Uncharacterized protein</fullName>
    </submittedName>
</protein>
<evidence type="ECO:0000313" key="3">
    <source>
        <dbReference type="EMBL" id="CAB5228441.1"/>
    </source>
</evidence>
<dbReference type="InterPro" id="IPR054194">
    <property type="entry name" value="DUF6899"/>
</dbReference>
<reference evidence="3" key="1">
    <citation type="submission" date="2020-05" db="EMBL/GenBank/DDBJ databases">
        <authorList>
            <person name="Chiriac C."/>
            <person name="Salcher M."/>
            <person name="Ghai R."/>
            <person name="Kavagutti S V."/>
        </authorList>
    </citation>
    <scope>NUCLEOTIDE SEQUENCE</scope>
</reference>
<proteinExistence type="predicted"/>
<accession>A0A6J7XBM1</accession>
<evidence type="ECO:0000313" key="1">
    <source>
        <dbReference type="EMBL" id="CAB4183372.1"/>
    </source>
</evidence>
<sequence>MPYVHKDIRQSIDEGQTQPESAGMLAYEIQWLLERYLLHNKLQFSTIAECLGALEAAKMDFQERIVRPYEKAKLRENGDVWNPAILKAAKAGRPV</sequence>
<gene>
    <name evidence="1" type="ORF">UFOVP1084_53</name>
    <name evidence="2" type="ORF">UFOVP1328_25</name>
    <name evidence="3" type="ORF">UFOVP1532_56</name>
</gene>
<name>A0A6J7XBM1_9CAUD</name>
<evidence type="ECO:0000313" key="2">
    <source>
        <dbReference type="EMBL" id="CAB4199210.1"/>
    </source>
</evidence>
<organism evidence="3">
    <name type="scientific">uncultured Caudovirales phage</name>
    <dbReference type="NCBI Taxonomy" id="2100421"/>
    <lineage>
        <taxon>Viruses</taxon>
        <taxon>Duplodnaviria</taxon>
        <taxon>Heunggongvirae</taxon>
        <taxon>Uroviricota</taxon>
        <taxon>Caudoviricetes</taxon>
        <taxon>Peduoviridae</taxon>
        <taxon>Maltschvirus</taxon>
        <taxon>Maltschvirus maltsch</taxon>
    </lineage>
</organism>